<evidence type="ECO:0000313" key="3">
    <source>
        <dbReference type="Proteomes" id="UP001165160"/>
    </source>
</evidence>
<dbReference type="AlphaFoldDB" id="A0A9W7FAZ5"/>
<sequence>MSSRARTNSGKSSKTTPSSSKSSKHASTKSKNGSAAANNNNNKGSKDDDSLSILDSPWFTCEIVFSLILIGLLAALPFNLYRPSSSSSSSSSYSDTSLTSLSNPTLPSVASYPLHKNPFLPFPVYGPFELKELNHLRVRSNSNSEDGNEHYVLAIALRYWILKVRSDVKENMGLLDSTAFNDKMNNMQLLISEALHAVSLSTYQYNFGVFGQPPTLHPSAPPVDKMNQAARADAFLMFSRLCRDFGRYDDAIWLAAKGLVSGQLSLPQKGLASEKKERLKLRMAALHLSQHHMMLNTCRQSSRINTNGGDKFSTATHPHGNFPKYDVQDLTQFRTVVGLSCHKAMIMAENSLLACIMRSSDLCLGPIIGYPSFVEADVGLWEKLVDQNVSTNSFHVMESWYGTDYHASGAAGFDKKAFRYYQSNEPYKHGSNLNQEDDVDPKSQKLLARRPASEEGYDDDKGDKGSEPAGFEELDVYPDGTTTHMPRGYERRREREENDEASLSLEEYNEEDHVVSLFPDQCYILDHLGYRNMRNKVLADGHKSNGNSAVEQMAIKYLKEGVDVGCEESGFQLVKFMRSTVTQVKKRVGEDPKGAPADFLRDVYDSYRSLTYLVLESELTHQPRWDHGWKWWDEVKQVKKFEDAFGINLGKDLAAVTAAEEVLETYFDQPTSNGNKVVAPDSKVSQNPNLGSVRQGALTLNVLDLGCGRGYLASRIKQLTSTITCVDVSERAVIDVDVGELYDASYREDIRDIGVGVLGAFDVVYVGVASSLGDLSHVIKHVDAALLTSKFKSSEKTRGLAFFEIDTVDLQGDEKRSSELSMTGRFKHDIRKVEELMREEGLVVLGKKVVGGKDRTLMWVGRKIYF</sequence>
<dbReference type="SUPFAM" id="SSF53335">
    <property type="entry name" value="S-adenosyl-L-methionine-dependent methyltransferases"/>
    <property type="match status" value="1"/>
</dbReference>
<proteinExistence type="predicted"/>
<protein>
    <recommendedName>
        <fullName evidence="4">Methyltransferase domain-containing protein</fullName>
    </recommendedName>
</protein>
<feature type="compositionally biased region" description="Low complexity" evidence="1">
    <location>
        <begin position="29"/>
        <end position="43"/>
    </location>
</feature>
<organism evidence="2 3">
    <name type="scientific">Triparma verrucosa</name>
    <dbReference type="NCBI Taxonomy" id="1606542"/>
    <lineage>
        <taxon>Eukaryota</taxon>
        <taxon>Sar</taxon>
        <taxon>Stramenopiles</taxon>
        <taxon>Ochrophyta</taxon>
        <taxon>Bolidophyceae</taxon>
        <taxon>Parmales</taxon>
        <taxon>Triparmaceae</taxon>
        <taxon>Triparma</taxon>
    </lineage>
</organism>
<feature type="region of interest" description="Disordered" evidence="1">
    <location>
        <begin position="1"/>
        <end position="48"/>
    </location>
</feature>
<dbReference type="InterPro" id="IPR029063">
    <property type="entry name" value="SAM-dependent_MTases_sf"/>
</dbReference>
<evidence type="ECO:0000313" key="2">
    <source>
        <dbReference type="EMBL" id="GMI08828.1"/>
    </source>
</evidence>
<reference evidence="3" key="1">
    <citation type="journal article" date="2023" name="Commun. Biol.">
        <title>Genome analysis of Parmales, the sister group of diatoms, reveals the evolutionary specialization of diatoms from phago-mixotrophs to photoautotrophs.</title>
        <authorList>
            <person name="Ban H."/>
            <person name="Sato S."/>
            <person name="Yoshikawa S."/>
            <person name="Yamada K."/>
            <person name="Nakamura Y."/>
            <person name="Ichinomiya M."/>
            <person name="Sato N."/>
            <person name="Blanc-Mathieu R."/>
            <person name="Endo H."/>
            <person name="Kuwata A."/>
            <person name="Ogata H."/>
        </authorList>
    </citation>
    <scope>NUCLEOTIDE SEQUENCE [LARGE SCALE GENOMIC DNA]</scope>
    <source>
        <strain evidence="3">NIES 3699</strain>
    </source>
</reference>
<feature type="compositionally biased region" description="Basic and acidic residues" evidence="1">
    <location>
        <begin position="487"/>
        <end position="496"/>
    </location>
</feature>
<dbReference type="CDD" id="cd02440">
    <property type="entry name" value="AdoMet_MTases"/>
    <property type="match status" value="1"/>
</dbReference>
<gene>
    <name evidence="2" type="ORF">TrVE_jg6435</name>
</gene>
<feature type="region of interest" description="Disordered" evidence="1">
    <location>
        <begin position="448"/>
        <end position="502"/>
    </location>
</feature>
<comment type="caution">
    <text evidence="2">The sequence shown here is derived from an EMBL/GenBank/DDBJ whole genome shotgun (WGS) entry which is preliminary data.</text>
</comment>
<keyword evidence="3" id="KW-1185">Reference proteome</keyword>
<dbReference type="EMBL" id="BRXX01000388">
    <property type="protein sequence ID" value="GMI08828.1"/>
    <property type="molecule type" value="Genomic_DNA"/>
</dbReference>
<dbReference type="Gene3D" id="3.40.50.150">
    <property type="entry name" value="Vaccinia Virus protein VP39"/>
    <property type="match status" value="1"/>
</dbReference>
<evidence type="ECO:0008006" key="4">
    <source>
        <dbReference type="Google" id="ProtNLM"/>
    </source>
</evidence>
<dbReference type="Proteomes" id="UP001165160">
    <property type="component" value="Unassembled WGS sequence"/>
</dbReference>
<name>A0A9W7FAZ5_9STRA</name>
<evidence type="ECO:0000256" key="1">
    <source>
        <dbReference type="SAM" id="MobiDB-lite"/>
    </source>
</evidence>
<accession>A0A9W7FAZ5</accession>
<feature type="compositionally biased region" description="Low complexity" evidence="1">
    <location>
        <begin position="7"/>
        <end position="21"/>
    </location>
</feature>